<dbReference type="OrthoDB" id="1936594at2759"/>
<dbReference type="KEGG" id="cpw:9693150"/>
<feature type="region of interest" description="Disordered" evidence="4">
    <location>
        <begin position="707"/>
        <end position="729"/>
    </location>
</feature>
<proteinExistence type="predicted"/>
<keyword evidence="1" id="KW-0677">Repeat</keyword>
<evidence type="ECO:0000256" key="3">
    <source>
        <dbReference type="PROSITE-ProRule" id="PRU00339"/>
    </source>
</evidence>
<evidence type="ECO:0000256" key="1">
    <source>
        <dbReference type="ARBA" id="ARBA00022737"/>
    </source>
</evidence>
<feature type="compositionally biased region" description="Acidic residues" evidence="4">
    <location>
        <begin position="720"/>
        <end position="729"/>
    </location>
</feature>
<reference evidence="5 6" key="1">
    <citation type="journal article" date="2009" name="Genome Res.">
        <title>Comparative genomic analyses of the human fungal pathogens Coccidioides and their relatives.</title>
        <authorList>
            <person name="Sharpton T.J."/>
            <person name="Stajich J.E."/>
            <person name="Rounsley S.D."/>
            <person name="Gardner M.J."/>
            <person name="Wortman J.R."/>
            <person name="Jordar V.S."/>
            <person name="Maiti R."/>
            <person name="Kodira C.D."/>
            <person name="Neafsey D.E."/>
            <person name="Zeng Q."/>
            <person name="Hung C.-Y."/>
            <person name="McMahan C."/>
            <person name="Muszewska A."/>
            <person name="Grynberg M."/>
            <person name="Mandel M.A."/>
            <person name="Kellner E.M."/>
            <person name="Barker B.M."/>
            <person name="Galgiani J.N."/>
            <person name="Orbach M.J."/>
            <person name="Kirkland T.N."/>
            <person name="Cole G.T."/>
            <person name="Henn M.R."/>
            <person name="Birren B.W."/>
            <person name="Taylor J.W."/>
        </authorList>
    </citation>
    <scope>NUCLEOTIDE SEQUENCE [LARGE SCALE GENOMIC DNA]</scope>
    <source>
        <strain evidence="6">C735</strain>
    </source>
</reference>
<dbReference type="InterPro" id="IPR011990">
    <property type="entry name" value="TPR-like_helical_dom_sf"/>
</dbReference>
<dbReference type="PROSITE" id="PS50005">
    <property type="entry name" value="TPR"/>
    <property type="match status" value="1"/>
</dbReference>
<dbReference type="VEuPathDB" id="FungiDB:CPC735_066220"/>
<evidence type="ECO:0000313" key="6">
    <source>
        <dbReference type="Proteomes" id="UP000009084"/>
    </source>
</evidence>
<dbReference type="InterPro" id="IPR044244">
    <property type="entry name" value="TTC27/Emw1"/>
</dbReference>
<feature type="compositionally biased region" description="Basic and acidic residues" evidence="4">
    <location>
        <begin position="350"/>
        <end position="360"/>
    </location>
</feature>
<evidence type="ECO:0000313" key="5">
    <source>
        <dbReference type="EMBL" id="EER25522.1"/>
    </source>
</evidence>
<dbReference type="PANTHER" id="PTHR16193">
    <property type="entry name" value="TETRATRICOPEPTIDE REPEAT PROTEIN 27"/>
    <property type="match status" value="1"/>
</dbReference>
<protein>
    <submittedName>
        <fullName evidence="5">TPR Domain containing protein</fullName>
    </submittedName>
</protein>
<dbReference type="PANTHER" id="PTHR16193:SF0">
    <property type="entry name" value="TETRATRICOPEPTIDE REPEAT PROTEIN 27"/>
    <property type="match status" value="1"/>
</dbReference>
<keyword evidence="2 3" id="KW-0802">TPR repeat</keyword>
<dbReference type="Gene3D" id="1.25.40.10">
    <property type="entry name" value="Tetratricopeptide repeat domain"/>
    <property type="match status" value="1"/>
</dbReference>
<feature type="region of interest" description="Disordered" evidence="4">
    <location>
        <begin position="567"/>
        <end position="588"/>
    </location>
</feature>
<dbReference type="AlphaFoldDB" id="C5PC45"/>
<evidence type="ECO:0000256" key="2">
    <source>
        <dbReference type="ARBA" id="ARBA00022803"/>
    </source>
</evidence>
<comment type="caution">
    <text evidence="5">The sequence shown here is derived from an EMBL/GenBank/DDBJ whole genome shotgun (WGS) entry which is preliminary data.</text>
</comment>
<dbReference type="EMBL" id="ACFW01000041">
    <property type="protein sequence ID" value="EER25522.1"/>
    <property type="molecule type" value="Genomic_DNA"/>
</dbReference>
<gene>
    <name evidence="5" type="ORF">CPC735_066220</name>
</gene>
<sequence length="983" mass="108520">MPSPSENSLPPSFDTLYAVCPSSTQPSGYDSLRLTEQECLGTLRSPVAQRIFGHEGLGDASLLADVRNGSVSFTEFVGRNVHALLSGEAESADIVRSRLVHVGYASLLAFLQSNVTGPPLSFRPGDVVLPSGLTSGKQGAEVRSVLRRLRDVMIRGLSVDGEAAYRLTPNVELFCVAKAIFTSEKLFEVRESGQEVPVTALTARMRVNFLHQKMLSENTDTLQIVIYEDLDAIAKRIFGEPSVTTAEQKMRYLLERAAIHTHHGLDSQARADLEHAARENGFEFALTGRLGKRTKFQDRDISQLVVLAKSRPLDTGATSREEKPGSSVAPSGPKNLDLNDDTLLEAISFKRDDGDQKSGEKAMTVQEEPALPQSLAELDPSEQPKLDPLDSIVLLALASAITNTNPEDGLTREETLPYATRVLDGGSSNWQVYSQALLVRSRIEGYRSRTVERGVLQLQALVDQVIADTASDSITTEEEQAHTFLPMPDASESAPASERLEYIWMLSFVTRWDLEAELAARWVNLGGLRTALDIYERLQMWAEAALCYAATDREDKAKLIVRRQLFEPSTPGGENDEDERFEGPERSPLPVDAPRLFCILGDVNKDYTMFERAWAVSKQRYARAQRALARYYLGQKPPKYEKAEEAYKLSLKISRLNHAAWFSLGCIQLELEKWRDAVASFTRTVQLEESDAEAWSNLAAALMNIPPPEPAKPAPKAADEEGEPETESIVDEYKPKRDALAALHRAARFKGTDYRIWENILTVGASIPPPQTPFRDVISAQKRIIELRGSKAGEKCIDVPILTALINTLTADYNFDDPDSAIASSSSGNKKKPRPGTFPALICSLIDDSVVPLITHSSELWLLVAKLEKWRGRPSRALAAHEKAWRAMVASCTSAAFQMGDEKKWMDIVRSTETLVKQGYAALGGMDKEAEDGGEETGEMVAKDWRFKARSAVRGILGKGKEIWEGSEGWLRLKGLAEEVAGS</sequence>
<dbReference type="SUPFAM" id="SSF48452">
    <property type="entry name" value="TPR-like"/>
    <property type="match status" value="1"/>
</dbReference>
<accession>C5PC45</accession>
<organism evidence="5 6">
    <name type="scientific">Coccidioides posadasii (strain C735)</name>
    <name type="common">Valley fever fungus</name>
    <dbReference type="NCBI Taxonomy" id="222929"/>
    <lineage>
        <taxon>Eukaryota</taxon>
        <taxon>Fungi</taxon>
        <taxon>Dikarya</taxon>
        <taxon>Ascomycota</taxon>
        <taxon>Pezizomycotina</taxon>
        <taxon>Eurotiomycetes</taxon>
        <taxon>Eurotiomycetidae</taxon>
        <taxon>Onygenales</taxon>
        <taxon>Onygenaceae</taxon>
        <taxon>Coccidioides</taxon>
    </lineage>
</organism>
<dbReference type="Proteomes" id="UP000009084">
    <property type="component" value="Unassembled WGS sequence"/>
</dbReference>
<dbReference type="HOGENOM" id="CLU_004905_0_0_1"/>
<dbReference type="InterPro" id="IPR019734">
    <property type="entry name" value="TPR_rpt"/>
</dbReference>
<dbReference type="SMART" id="SM00028">
    <property type="entry name" value="TPR"/>
    <property type="match status" value="2"/>
</dbReference>
<evidence type="ECO:0000256" key="4">
    <source>
        <dbReference type="SAM" id="MobiDB-lite"/>
    </source>
</evidence>
<feature type="region of interest" description="Disordered" evidence="4">
    <location>
        <begin position="313"/>
        <end position="337"/>
    </location>
</feature>
<feature type="repeat" description="TPR" evidence="3">
    <location>
        <begin position="658"/>
        <end position="691"/>
    </location>
</feature>
<feature type="region of interest" description="Disordered" evidence="4">
    <location>
        <begin position="350"/>
        <end position="370"/>
    </location>
</feature>
<name>C5PC45_COCP7</name>